<dbReference type="EMBL" id="PGOL01000385">
    <property type="protein sequence ID" value="PKI71336.1"/>
    <property type="molecule type" value="Genomic_DNA"/>
</dbReference>
<evidence type="ECO:0000313" key="2">
    <source>
        <dbReference type="EMBL" id="PKI71336.1"/>
    </source>
</evidence>
<dbReference type="PANTHER" id="PTHR34061:SF2">
    <property type="entry name" value="PROTEIN, PUTATIVE-RELATED"/>
    <property type="match status" value="1"/>
</dbReference>
<proteinExistence type="predicted"/>
<dbReference type="SUPFAM" id="SSF101447">
    <property type="entry name" value="Formin homology 2 domain (FH2 domain)"/>
    <property type="match status" value="1"/>
</dbReference>
<organism evidence="2 3">
    <name type="scientific">Punica granatum</name>
    <name type="common">Pomegranate</name>
    <dbReference type="NCBI Taxonomy" id="22663"/>
    <lineage>
        <taxon>Eukaryota</taxon>
        <taxon>Viridiplantae</taxon>
        <taxon>Streptophyta</taxon>
        <taxon>Embryophyta</taxon>
        <taxon>Tracheophyta</taxon>
        <taxon>Spermatophyta</taxon>
        <taxon>Magnoliopsida</taxon>
        <taxon>eudicotyledons</taxon>
        <taxon>Gunneridae</taxon>
        <taxon>Pentapetalae</taxon>
        <taxon>rosids</taxon>
        <taxon>malvids</taxon>
        <taxon>Myrtales</taxon>
        <taxon>Lythraceae</taxon>
        <taxon>Punica</taxon>
    </lineage>
</organism>
<keyword evidence="3" id="KW-1185">Reference proteome</keyword>
<evidence type="ECO:0000313" key="3">
    <source>
        <dbReference type="Proteomes" id="UP000233551"/>
    </source>
</evidence>
<accession>A0A2I0KU09</accession>
<sequence length="123" mass="13415">MKSPPPPPPRPPCPPPPPPPPPPPWRCPRCSYLCYNSESVDTNQQPQTPVYNGSGVFSCKSLDGLVSRIMHGMAAVFFISLERCACIKIETKDDSEGLQLISTADREEADDDNCSVVIDSETV</sequence>
<dbReference type="PANTHER" id="PTHR34061">
    <property type="entry name" value="PROTEIN, PUTATIVE-RELATED"/>
    <property type="match status" value="1"/>
</dbReference>
<gene>
    <name evidence="2" type="ORF">CRG98_008336</name>
</gene>
<dbReference type="Proteomes" id="UP000233551">
    <property type="component" value="Unassembled WGS sequence"/>
</dbReference>
<evidence type="ECO:0000256" key="1">
    <source>
        <dbReference type="SAM" id="MobiDB-lite"/>
    </source>
</evidence>
<protein>
    <submittedName>
        <fullName evidence="2">Uncharacterized protein</fullName>
    </submittedName>
</protein>
<dbReference type="AlphaFoldDB" id="A0A2I0KU09"/>
<reference evidence="2 3" key="1">
    <citation type="submission" date="2017-11" db="EMBL/GenBank/DDBJ databases">
        <title>De-novo sequencing of pomegranate (Punica granatum L.) genome.</title>
        <authorList>
            <person name="Akparov Z."/>
            <person name="Amiraslanov A."/>
            <person name="Hajiyeva S."/>
            <person name="Abbasov M."/>
            <person name="Kaur K."/>
            <person name="Hamwieh A."/>
            <person name="Solovyev V."/>
            <person name="Salamov A."/>
            <person name="Braich B."/>
            <person name="Kosarev P."/>
            <person name="Mahmoud A."/>
            <person name="Hajiyev E."/>
            <person name="Babayeva S."/>
            <person name="Izzatullayeva V."/>
            <person name="Mammadov A."/>
            <person name="Mammadov A."/>
            <person name="Sharifova S."/>
            <person name="Ojaghi J."/>
            <person name="Eynullazada K."/>
            <person name="Bayramov B."/>
            <person name="Abdulazimova A."/>
            <person name="Shahmuradov I."/>
        </authorList>
    </citation>
    <scope>NUCLEOTIDE SEQUENCE [LARGE SCALE GENOMIC DNA]</scope>
    <source>
        <strain evidence="3">cv. AG2017</strain>
        <tissue evidence="2">Leaf</tissue>
    </source>
</reference>
<feature type="region of interest" description="Disordered" evidence="1">
    <location>
        <begin position="1"/>
        <end position="20"/>
    </location>
</feature>
<name>A0A2I0KU09_PUNGR</name>
<comment type="caution">
    <text evidence="2">The sequence shown here is derived from an EMBL/GenBank/DDBJ whole genome shotgun (WGS) entry which is preliminary data.</text>
</comment>